<proteinExistence type="predicted"/>
<dbReference type="OMA" id="RFRNIQF"/>
<dbReference type="Proteomes" id="UP000027238">
    <property type="component" value="Unassembled WGS sequence"/>
</dbReference>
<dbReference type="InterPro" id="IPR032710">
    <property type="entry name" value="NTF2-like_dom_sf"/>
</dbReference>
<reference evidence="3" key="1">
    <citation type="journal article" date="2014" name="Genome Announc.">
        <title>Draft genome sequence of Colletotrichum sublineola, a destructive pathogen of cultivated sorghum.</title>
        <authorList>
            <person name="Baroncelli R."/>
            <person name="Sanz-Martin J.M."/>
            <person name="Rech G.E."/>
            <person name="Sukno S.A."/>
            <person name="Thon M.R."/>
        </authorList>
    </citation>
    <scope>NUCLEOTIDE SEQUENCE [LARGE SCALE GENOMIC DNA]</scope>
    <source>
        <strain evidence="3">TX430BB</strain>
    </source>
</reference>
<evidence type="ECO:0000313" key="3">
    <source>
        <dbReference type="Proteomes" id="UP000027238"/>
    </source>
</evidence>
<gene>
    <name evidence="2" type="ORF">CSUB01_11819</name>
</gene>
<dbReference type="EMBL" id="JMSE01000419">
    <property type="protein sequence ID" value="KDN69989.1"/>
    <property type="molecule type" value="Genomic_DNA"/>
</dbReference>
<protein>
    <recommendedName>
        <fullName evidence="1">SnoaL-like domain-containing protein</fullName>
    </recommendedName>
</protein>
<dbReference type="eggNOG" id="ENOG502T4M8">
    <property type="taxonomic scope" value="Eukaryota"/>
</dbReference>
<dbReference type="AlphaFoldDB" id="A0A066XQL4"/>
<sequence length="133" mass="14879">MNATELLNSHFRTIKVDPHAWRALCAADAVLEMPFAPAHTPRILKGIDAIAESVKGFFDQLDDDFKIDVRNIYGIEDEDAAIAEFSVVATVIATGKVYDQDYIAYLRARNGKIELYREYLNSARTIAAFAPIK</sequence>
<evidence type="ECO:0000313" key="2">
    <source>
        <dbReference type="EMBL" id="KDN69989.1"/>
    </source>
</evidence>
<comment type="caution">
    <text evidence="2">The sequence shown here is derived from an EMBL/GenBank/DDBJ whole genome shotgun (WGS) entry which is preliminary data.</text>
</comment>
<dbReference type="InterPro" id="IPR037401">
    <property type="entry name" value="SnoaL-like"/>
</dbReference>
<keyword evidence="3" id="KW-1185">Reference proteome</keyword>
<feature type="domain" description="SnoaL-like" evidence="1">
    <location>
        <begin position="17"/>
        <end position="113"/>
    </location>
</feature>
<evidence type="ECO:0000259" key="1">
    <source>
        <dbReference type="Pfam" id="PF12680"/>
    </source>
</evidence>
<name>A0A066XQL4_COLSU</name>
<dbReference type="HOGENOM" id="CLU_124277_1_2_1"/>
<accession>A0A066XQL4</accession>
<dbReference type="SUPFAM" id="SSF54427">
    <property type="entry name" value="NTF2-like"/>
    <property type="match status" value="1"/>
</dbReference>
<organism evidence="2 3">
    <name type="scientific">Colletotrichum sublineola</name>
    <name type="common">Sorghum anthracnose fungus</name>
    <dbReference type="NCBI Taxonomy" id="1173701"/>
    <lineage>
        <taxon>Eukaryota</taxon>
        <taxon>Fungi</taxon>
        <taxon>Dikarya</taxon>
        <taxon>Ascomycota</taxon>
        <taxon>Pezizomycotina</taxon>
        <taxon>Sordariomycetes</taxon>
        <taxon>Hypocreomycetidae</taxon>
        <taxon>Glomerellales</taxon>
        <taxon>Glomerellaceae</taxon>
        <taxon>Colletotrichum</taxon>
        <taxon>Colletotrichum graminicola species complex</taxon>
    </lineage>
</organism>
<dbReference type="Gene3D" id="3.10.450.50">
    <property type="match status" value="1"/>
</dbReference>
<dbReference type="Pfam" id="PF12680">
    <property type="entry name" value="SnoaL_2"/>
    <property type="match status" value="1"/>
</dbReference>
<dbReference type="OrthoDB" id="4896382at2759"/>